<feature type="compositionally biased region" description="Acidic residues" evidence="1">
    <location>
        <begin position="1"/>
        <end position="22"/>
    </location>
</feature>
<dbReference type="EMBL" id="MRVG01000018">
    <property type="protein sequence ID" value="PMB63630.1"/>
    <property type="molecule type" value="Genomic_DNA"/>
</dbReference>
<name>A0A2N6N8N3_BEABA</name>
<feature type="compositionally biased region" description="Basic and acidic residues" evidence="1">
    <location>
        <begin position="45"/>
        <end position="63"/>
    </location>
</feature>
<accession>A0A2N6N8N3</accession>
<dbReference type="AlphaFoldDB" id="A0A2N6N8N3"/>
<protein>
    <submittedName>
        <fullName evidence="2">Uncharacterized protein</fullName>
    </submittedName>
</protein>
<comment type="caution">
    <text evidence="2">The sequence shown here is derived from an EMBL/GenBank/DDBJ whole genome shotgun (WGS) entry which is preliminary data.</text>
</comment>
<organism evidence="2 3">
    <name type="scientific">Beauveria bassiana</name>
    <name type="common">White muscardine disease fungus</name>
    <name type="synonym">Tritirachium shiotae</name>
    <dbReference type="NCBI Taxonomy" id="176275"/>
    <lineage>
        <taxon>Eukaryota</taxon>
        <taxon>Fungi</taxon>
        <taxon>Dikarya</taxon>
        <taxon>Ascomycota</taxon>
        <taxon>Pezizomycotina</taxon>
        <taxon>Sordariomycetes</taxon>
        <taxon>Hypocreomycetidae</taxon>
        <taxon>Hypocreales</taxon>
        <taxon>Cordycipitaceae</taxon>
        <taxon>Beauveria</taxon>
    </lineage>
</organism>
<evidence type="ECO:0000313" key="2">
    <source>
        <dbReference type="EMBL" id="PMB63630.1"/>
    </source>
</evidence>
<evidence type="ECO:0000313" key="3">
    <source>
        <dbReference type="Proteomes" id="UP000235728"/>
    </source>
</evidence>
<evidence type="ECO:0000256" key="1">
    <source>
        <dbReference type="SAM" id="MobiDB-lite"/>
    </source>
</evidence>
<reference evidence="2 3" key="1">
    <citation type="journal article" date="2016" name="Appl. Microbiol. Biotechnol.">
        <title>Characterization of T-DNA insertion mutants with decreased virulence in the entomopathogenic fungus Beauveria bassiana JEF-007.</title>
        <authorList>
            <person name="Kim S."/>
            <person name="Lee S.J."/>
            <person name="Nai Y.S."/>
            <person name="Yu J.S."/>
            <person name="Lee M.R."/>
            <person name="Yang Y.T."/>
            <person name="Kim J.S."/>
        </authorList>
    </citation>
    <scope>NUCLEOTIDE SEQUENCE [LARGE SCALE GENOMIC DNA]</scope>
    <source>
        <strain evidence="2 3">JEF-007</strain>
    </source>
</reference>
<sequence>MEHEDFDTWGNIEDEYDDQEEEPLGKMLRSGPTTRNIHPLCQRRKNLDERGDSSTKPNNRELL</sequence>
<proteinExistence type="predicted"/>
<dbReference type="Proteomes" id="UP000235728">
    <property type="component" value="Unassembled WGS sequence"/>
</dbReference>
<gene>
    <name evidence="2" type="ORF">BM221_010529</name>
</gene>
<feature type="region of interest" description="Disordered" evidence="1">
    <location>
        <begin position="1"/>
        <end position="63"/>
    </location>
</feature>